<dbReference type="SUPFAM" id="SSF51197">
    <property type="entry name" value="Clavaminate synthase-like"/>
    <property type="match status" value="1"/>
</dbReference>
<evidence type="ECO:0000313" key="2">
    <source>
        <dbReference type="EMBL" id="QNN69131.1"/>
    </source>
</evidence>
<dbReference type="KEGG" id="tcn:H9L16_10515"/>
<evidence type="ECO:0000313" key="3">
    <source>
        <dbReference type="Proteomes" id="UP000515804"/>
    </source>
</evidence>
<name>A0A7G9SMQ6_9GAMM</name>
<keyword evidence="3" id="KW-1185">Reference proteome</keyword>
<dbReference type="RefSeq" id="WP_187551654.1">
    <property type="nucleotide sequence ID" value="NZ_BMZL01000002.1"/>
</dbReference>
<dbReference type="Pfam" id="PF05721">
    <property type="entry name" value="PhyH"/>
    <property type="match status" value="1"/>
</dbReference>
<proteinExistence type="predicted"/>
<dbReference type="PANTHER" id="PTHR20883">
    <property type="entry name" value="PHYTANOYL-COA DIOXYGENASE DOMAIN CONTAINING 1"/>
    <property type="match status" value="1"/>
</dbReference>
<dbReference type="EMBL" id="CP060719">
    <property type="protein sequence ID" value="QNN69131.1"/>
    <property type="molecule type" value="Genomic_DNA"/>
</dbReference>
<protein>
    <submittedName>
        <fullName evidence="2">Phytanoyl-CoA dioxygenase family protein</fullName>
    </submittedName>
</protein>
<dbReference type="Gene3D" id="2.60.120.620">
    <property type="entry name" value="q2cbj1_9rhob like domain"/>
    <property type="match status" value="1"/>
</dbReference>
<reference evidence="2 3" key="1">
    <citation type="submission" date="2020-08" db="EMBL/GenBank/DDBJ databases">
        <title>Genome sequence of Thermomonas carbonis KCTC 42013T.</title>
        <authorList>
            <person name="Hyun D.-W."/>
            <person name="Bae J.-W."/>
        </authorList>
    </citation>
    <scope>NUCLEOTIDE SEQUENCE [LARGE SCALE GENOMIC DNA]</scope>
    <source>
        <strain evidence="2 3">KCTC 42013</strain>
    </source>
</reference>
<dbReference type="GO" id="GO:0005506">
    <property type="term" value="F:iron ion binding"/>
    <property type="evidence" value="ECO:0007669"/>
    <property type="project" value="UniProtKB-ARBA"/>
</dbReference>
<organism evidence="2 3">
    <name type="scientific">Thermomonas carbonis</name>
    <dbReference type="NCBI Taxonomy" id="1463158"/>
    <lineage>
        <taxon>Bacteria</taxon>
        <taxon>Pseudomonadati</taxon>
        <taxon>Pseudomonadota</taxon>
        <taxon>Gammaproteobacteria</taxon>
        <taxon>Lysobacterales</taxon>
        <taxon>Lysobacteraceae</taxon>
        <taxon>Thermomonas</taxon>
    </lineage>
</organism>
<accession>A0A7G9SMQ6</accession>
<gene>
    <name evidence="2" type="ORF">H9L16_10515</name>
</gene>
<dbReference type="GO" id="GO:0016706">
    <property type="term" value="F:2-oxoglutarate-dependent dioxygenase activity"/>
    <property type="evidence" value="ECO:0007669"/>
    <property type="project" value="UniProtKB-ARBA"/>
</dbReference>
<sequence>MDSLFRSRAWHDRLEKDGVVTLPLLDAQELQAVRDLYYAVNPGGQVPQLHDGIHMTIWCSDPEYKAHIREELQRLLRPAMERLFKDCRLVAPVFIVKVPGQDTTFPIHQDWSVVDETRHTALNLWVPLHDVDEHNGGLWAVPGSHQLGNHVRGPGLLFPNLRGVEASLRERMRQVSGPAGMATVFYHRVIHGSPPNLSNAPRVALGCSVLPREVPLHIYFQRDAASPLTVYHPPDDFIYGFTNVRDQTAMRPPAGEPVAVLPPYEPGTLSPHDVVERIGGGIEAS</sequence>
<comment type="cofactor">
    <cofactor evidence="1">
        <name>Fe(2+)</name>
        <dbReference type="ChEBI" id="CHEBI:29033"/>
    </cofactor>
</comment>
<dbReference type="PANTHER" id="PTHR20883:SF48">
    <property type="entry name" value="ECTOINE DIOXYGENASE"/>
    <property type="match status" value="1"/>
</dbReference>
<dbReference type="Proteomes" id="UP000515804">
    <property type="component" value="Chromosome"/>
</dbReference>
<evidence type="ECO:0000256" key="1">
    <source>
        <dbReference type="ARBA" id="ARBA00001954"/>
    </source>
</evidence>
<keyword evidence="2" id="KW-0560">Oxidoreductase</keyword>
<dbReference type="InterPro" id="IPR008775">
    <property type="entry name" value="Phytyl_CoA_dOase-like"/>
</dbReference>
<keyword evidence="2" id="KW-0223">Dioxygenase</keyword>
<dbReference type="AlphaFoldDB" id="A0A7G9SMQ6"/>